<evidence type="ECO:0000313" key="3">
    <source>
        <dbReference type="EMBL" id="KAK1261771.1"/>
    </source>
</evidence>
<keyword evidence="1" id="KW-0853">WD repeat</keyword>
<dbReference type="AlphaFoldDB" id="A0AAV9ACS8"/>
<dbReference type="Pfam" id="PF00400">
    <property type="entry name" value="WD40"/>
    <property type="match status" value="2"/>
</dbReference>
<dbReference type="PANTHER" id="PTHR44489">
    <property type="match status" value="1"/>
</dbReference>
<reference evidence="3" key="1">
    <citation type="journal article" date="2023" name="Nat. Commun.">
        <title>Diploid and tetraploid genomes of Acorus and the evolution of monocots.</title>
        <authorList>
            <person name="Ma L."/>
            <person name="Liu K.W."/>
            <person name="Li Z."/>
            <person name="Hsiao Y.Y."/>
            <person name="Qi Y."/>
            <person name="Fu T."/>
            <person name="Tang G.D."/>
            <person name="Zhang D."/>
            <person name="Sun W.H."/>
            <person name="Liu D.K."/>
            <person name="Li Y."/>
            <person name="Chen G.Z."/>
            <person name="Liu X.D."/>
            <person name="Liao X.Y."/>
            <person name="Jiang Y.T."/>
            <person name="Yu X."/>
            <person name="Hao Y."/>
            <person name="Huang J."/>
            <person name="Zhao X.W."/>
            <person name="Ke S."/>
            <person name="Chen Y.Y."/>
            <person name="Wu W.L."/>
            <person name="Hsu J.L."/>
            <person name="Lin Y.F."/>
            <person name="Huang M.D."/>
            <person name="Li C.Y."/>
            <person name="Huang L."/>
            <person name="Wang Z.W."/>
            <person name="Zhao X."/>
            <person name="Zhong W.Y."/>
            <person name="Peng D.H."/>
            <person name="Ahmad S."/>
            <person name="Lan S."/>
            <person name="Zhang J.S."/>
            <person name="Tsai W.C."/>
            <person name="Van de Peer Y."/>
            <person name="Liu Z.J."/>
        </authorList>
    </citation>
    <scope>NUCLEOTIDE SEQUENCE</scope>
    <source>
        <strain evidence="3">SCP</strain>
    </source>
</reference>
<evidence type="ECO:0000313" key="4">
    <source>
        <dbReference type="Proteomes" id="UP001179952"/>
    </source>
</evidence>
<comment type="caution">
    <text evidence="3">The sequence shown here is derived from an EMBL/GenBank/DDBJ whole genome shotgun (WGS) entry which is preliminary data.</text>
</comment>
<dbReference type="PROSITE" id="PS50294">
    <property type="entry name" value="WD_REPEATS_REGION"/>
    <property type="match status" value="1"/>
</dbReference>
<proteinExistence type="predicted"/>
<dbReference type="EMBL" id="JAUJYN010000010">
    <property type="protein sequence ID" value="KAK1261771.1"/>
    <property type="molecule type" value="Genomic_DNA"/>
</dbReference>
<organism evidence="3 4">
    <name type="scientific">Acorus gramineus</name>
    <name type="common">Dwarf sweet flag</name>
    <dbReference type="NCBI Taxonomy" id="55184"/>
    <lineage>
        <taxon>Eukaryota</taxon>
        <taxon>Viridiplantae</taxon>
        <taxon>Streptophyta</taxon>
        <taxon>Embryophyta</taxon>
        <taxon>Tracheophyta</taxon>
        <taxon>Spermatophyta</taxon>
        <taxon>Magnoliopsida</taxon>
        <taxon>Liliopsida</taxon>
        <taxon>Acoraceae</taxon>
        <taxon>Acorus</taxon>
    </lineage>
</organism>
<evidence type="ECO:0000256" key="2">
    <source>
        <dbReference type="SAM" id="Coils"/>
    </source>
</evidence>
<name>A0AAV9ACS8_ACOGR</name>
<sequence length="373" mass="40953">MGSTPKDSKSQAEEDLKRIKQQIHSVEREKSHLIEKMSKTVGAVKGTSQQHGAKEHALLVTALLSSTEELRQELTTKIDVVRSIADDAMRMVEFHAKTVELLSSEVSQLKALLQEKVESKAIQASRDPISRFACLQGHQKLITGITIPSGSHNLYTGSKDGTVRVWDCDSGQAWNPMNLSGVCLSGPVGQVHAITTTDGLLFAGTQDGRILVWKFGPGISFERAAALTGHKHAVMSLVVGRSNTLYSASMDCTIKVWATAESGNLEVVCTHREEHGILSLFGMHDAQANPVLICSMNDTGICLYDLPSFNIRGRFVSKEDVRVMRRGPGGLFFSGDGTGDLTVWKWSVLQREDQKTNKRKSRECEDRSISTFP</sequence>
<dbReference type="PROSITE" id="PS50082">
    <property type="entry name" value="WD_REPEATS_2"/>
    <property type="match status" value="2"/>
</dbReference>
<dbReference type="Proteomes" id="UP001179952">
    <property type="component" value="Unassembled WGS sequence"/>
</dbReference>
<feature type="repeat" description="WD" evidence="1">
    <location>
        <begin position="135"/>
        <end position="167"/>
    </location>
</feature>
<keyword evidence="4" id="KW-1185">Reference proteome</keyword>
<feature type="coiled-coil region" evidence="2">
    <location>
        <begin position="9"/>
        <end position="36"/>
    </location>
</feature>
<feature type="repeat" description="WD" evidence="1">
    <location>
        <begin position="227"/>
        <end position="257"/>
    </location>
</feature>
<dbReference type="Gene3D" id="2.130.10.10">
    <property type="entry name" value="YVTN repeat-like/Quinoprotein amine dehydrogenase"/>
    <property type="match status" value="1"/>
</dbReference>
<dbReference type="InterPro" id="IPR015943">
    <property type="entry name" value="WD40/YVTN_repeat-like_dom_sf"/>
</dbReference>
<gene>
    <name evidence="3" type="ORF">QJS04_geneDACA000996</name>
</gene>
<dbReference type="InterPro" id="IPR036322">
    <property type="entry name" value="WD40_repeat_dom_sf"/>
</dbReference>
<dbReference type="InterPro" id="IPR044715">
    <property type="entry name" value="WDR86-like"/>
</dbReference>
<reference evidence="3" key="2">
    <citation type="submission" date="2023-06" db="EMBL/GenBank/DDBJ databases">
        <authorList>
            <person name="Ma L."/>
            <person name="Liu K.-W."/>
            <person name="Li Z."/>
            <person name="Hsiao Y.-Y."/>
            <person name="Qi Y."/>
            <person name="Fu T."/>
            <person name="Tang G."/>
            <person name="Zhang D."/>
            <person name="Sun W.-H."/>
            <person name="Liu D.-K."/>
            <person name="Li Y."/>
            <person name="Chen G.-Z."/>
            <person name="Liu X.-D."/>
            <person name="Liao X.-Y."/>
            <person name="Jiang Y.-T."/>
            <person name="Yu X."/>
            <person name="Hao Y."/>
            <person name="Huang J."/>
            <person name="Zhao X.-W."/>
            <person name="Ke S."/>
            <person name="Chen Y.-Y."/>
            <person name="Wu W.-L."/>
            <person name="Hsu J.-L."/>
            <person name="Lin Y.-F."/>
            <person name="Huang M.-D."/>
            <person name="Li C.-Y."/>
            <person name="Huang L."/>
            <person name="Wang Z.-W."/>
            <person name="Zhao X."/>
            <person name="Zhong W.-Y."/>
            <person name="Peng D.-H."/>
            <person name="Ahmad S."/>
            <person name="Lan S."/>
            <person name="Zhang J.-S."/>
            <person name="Tsai W.-C."/>
            <person name="Van De Peer Y."/>
            <person name="Liu Z.-J."/>
        </authorList>
    </citation>
    <scope>NUCLEOTIDE SEQUENCE</scope>
    <source>
        <strain evidence="3">SCP</strain>
        <tissue evidence="3">Leaves</tissue>
    </source>
</reference>
<dbReference type="SMART" id="SM00320">
    <property type="entry name" value="WD40"/>
    <property type="match status" value="4"/>
</dbReference>
<evidence type="ECO:0000256" key="1">
    <source>
        <dbReference type="PROSITE-ProRule" id="PRU00221"/>
    </source>
</evidence>
<keyword evidence="2" id="KW-0175">Coiled coil</keyword>
<dbReference type="InterPro" id="IPR001680">
    <property type="entry name" value="WD40_rpt"/>
</dbReference>
<dbReference type="SUPFAM" id="SSF50978">
    <property type="entry name" value="WD40 repeat-like"/>
    <property type="match status" value="1"/>
</dbReference>
<dbReference type="PANTHER" id="PTHR44489:SF1">
    <property type="entry name" value="ZINC FINGER CCCH DOMAIN-CONTAINING PROTEIN 63"/>
    <property type="match status" value="1"/>
</dbReference>
<protein>
    <submittedName>
        <fullName evidence="3">Zinc finger CCCH domain-containing protein 17</fullName>
    </submittedName>
</protein>
<accession>A0AAV9ACS8</accession>